<gene>
    <name evidence="5" type="ORF">LEA_11870</name>
</gene>
<dbReference type="GO" id="GO:0003677">
    <property type="term" value="F:DNA binding"/>
    <property type="evidence" value="ECO:0007669"/>
    <property type="project" value="UniProtKB-KW"/>
</dbReference>
<proteinExistence type="predicted"/>
<dbReference type="InterPro" id="IPR013497">
    <property type="entry name" value="Topo_IA_cen"/>
</dbReference>
<dbReference type="PANTHER" id="PTHR11390">
    <property type="entry name" value="PROKARYOTIC DNA TOPOISOMERASE"/>
    <property type="match status" value="1"/>
</dbReference>
<dbReference type="GO" id="GO:0006281">
    <property type="term" value="P:DNA repair"/>
    <property type="evidence" value="ECO:0007669"/>
    <property type="project" value="TreeGrafter"/>
</dbReference>
<dbReference type="GO" id="GO:0006265">
    <property type="term" value="P:DNA topological change"/>
    <property type="evidence" value="ECO:0007669"/>
    <property type="project" value="InterPro"/>
</dbReference>
<dbReference type="PROSITE" id="PS52039">
    <property type="entry name" value="TOPO_IA_2"/>
    <property type="match status" value="1"/>
</dbReference>
<reference evidence="5" key="1">
    <citation type="journal article" date="2013" name="Environ. Microbiol.">
        <title>Microbiota from the distal guts of lean and obese adolescents exhibit partial functional redundancy besides clear differences in community structure.</title>
        <authorList>
            <person name="Ferrer M."/>
            <person name="Ruiz A."/>
            <person name="Lanza F."/>
            <person name="Haange S.B."/>
            <person name="Oberbach A."/>
            <person name="Till H."/>
            <person name="Bargiela R."/>
            <person name="Campoy C."/>
            <person name="Segura M.T."/>
            <person name="Richter M."/>
            <person name="von Bergen M."/>
            <person name="Seifert J."/>
            <person name="Suarez A."/>
        </authorList>
    </citation>
    <scope>NUCLEOTIDE SEQUENCE</scope>
</reference>
<protein>
    <submittedName>
        <fullName evidence="5">DNA topoisomerase III</fullName>
    </submittedName>
</protein>
<keyword evidence="1" id="KW-0799">Topoisomerase</keyword>
<dbReference type="Gene3D" id="2.70.20.10">
    <property type="entry name" value="Topoisomerase I, domain 3"/>
    <property type="match status" value="1"/>
</dbReference>
<evidence type="ECO:0000256" key="3">
    <source>
        <dbReference type="ARBA" id="ARBA00023235"/>
    </source>
</evidence>
<evidence type="ECO:0000313" key="5">
    <source>
        <dbReference type="EMBL" id="EKC62380.1"/>
    </source>
</evidence>
<name>K1T7K2_9ZZZZ</name>
<dbReference type="PANTHER" id="PTHR11390:SF21">
    <property type="entry name" value="DNA TOPOISOMERASE 3-ALPHA"/>
    <property type="match status" value="1"/>
</dbReference>
<dbReference type="InterPro" id="IPR003602">
    <property type="entry name" value="Topo_IA_DNA-bd_dom"/>
</dbReference>
<dbReference type="InterPro" id="IPR013824">
    <property type="entry name" value="Topo_IA_cen_sub1"/>
</dbReference>
<feature type="domain" description="Topo IA-type catalytic" evidence="4">
    <location>
        <begin position="1"/>
        <end position="170"/>
    </location>
</feature>
<dbReference type="InterPro" id="IPR000380">
    <property type="entry name" value="Topo_IA"/>
</dbReference>
<organism evidence="5">
    <name type="scientific">human gut metagenome</name>
    <dbReference type="NCBI Taxonomy" id="408170"/>
    <lineage>
        <taxon>unclassified sequences</taxon>
        <taxon>metagenomes</taxon>
        <taxon>organismal metagenomes</taxon>
    </lineage>
</organism>
<dbReference type="InterPro" id="IPR023405">
    <property type="entry name" value="Topo_IA_core_domain"/>
</dbReference>
<evidence type="ECO:0000259" key="4">
    <source>
        <dbReference type="PROSITE" id="PS52039"/>
    </source>
</evidence>
<keyword evidence="2" id="KW-0238">DNA-binding</keyword>
<dbReference type="GO" id="GO:0043597">
    <property type="term" value="C:cytoplasmic replication fork"/>
    <property type="evidence" value="ECO:0007669"/>
    <property type="project" value="TreeGrafter"/>
</dbReference>
<evidence type="ECO:0000256" key="2">
    <source>
        <dbReference type="ARBA" id="ARBA00023125"/>
    </source>
</evidence>
<dbReference type="SMART" id="SM00437">
    <property type="entry name" value="TOP1Ac"/>
    <property type="match status" value="1"/>
</dbReference>
<dbReference type="Gene3D" id="1.10.460.10">
    <property type="entry name" value="Topoisomerase I, domain 2"/>
    <property type="match status" value="1"/>
</dbReference>
<dbReference type="InterPro" id="IPR013825">
    <property type="entry name" value="Topo_IA_cen_sub2"/>
</dbReference>
<comment type="caution">
    <text evidence="5">The sequence shown here is derived from an EMBL/GenBank/DDBJ whole genome shotgun (WGS) entry which is preliminary data.</text>
</comment>
<evidence type="ECO:0000256" key="1">
    <source>
        <dbReference type="ARBA" id="ARBA00023029"/>
    </source>
</evidence>
<dbReference type="SUPFAM" id="SSF56712">
    <property type="entry name" value="Prokaryotic type I DNA topoisomerase"/>
    <property type="match status" value="1"/>
</dbReference>
<dbReference type="EMBL" id="AJWY01008017">
    <property type="protein sequence ID" value="EKC62380.1"/>
    <property type="molecule type" value="Genomic_DNA"/>
</dbReference>
<dbReference type="Pfam" id="PF01131">
    <property type="entry name" value="Topoisom_bac"/>
    <property type="match status" value="1"/>
</dbReference>
<keyword evidence="3 5" id="KW-0413">Isomerase</keyword>
<accession>K1T7K2</accession>
<dbReference type="AlphaFoldDB" id="K1T7K2"/>
<dbReference type="GO" id="GO:0006310">
    <property type="term" value="P:DNA recombination"/>
    <property type="evidence" value="ECO:0007669"/>
    <property type="project" value="TreeGrafter"/>
</dbReference>
<sequence length="170" mass="18736">MVATAGVKRHDSIHVETEINGIEFEANGTHTIDRGFTQMEIMLGITKECADKELNEVNVGEIMKIDLKEIAEVKIKPPALYTDASLLAAMETAGNDVYDNETEKKGIGTPATRASAIETLVSREYIIREKKKIIPTERGIKLVSILPKALKSPKTTASWEEGLQKLKGEK</sequence>
<dbReference type="GO" id="GO:0003917">
    <property type="term" value="F:DNA topoisomerase type I (single strand cut, ATP-independent) activity"/>
    <property type="evidence" value="ECO:0007669"/>
    <property type="project" value="InterPro"/>
</dbReference>